<name>A0ABS9V3F9_9BACT</name>
<accession>A0ABS9V3F9</accession>
<dbReference type="EMBL" id="JAKZGP010000052">
    <property type="protein sequence ID" value="MCH7410954.1"/>
    <property type="molecule type" value="Genomic_DNA"/>
</dbReference>
<dbReference type="Proteomes" id="UP001165489">
    <property type="component" value="Unassembled WGS sequence"/>
</dbReference>
<comment type="caution">
    <text evidence="1">The sequence shown here is derived from an EMBL/GenBank/DDBJ whole genome shotgun (WGS) entry which is preliminary data.</text>
</comment>
<dbReference type="PROSITE" id="PS51257">
    <property type="entry name" value="PROKAR_LIPOPROTEIN"/>
    <property type="match status" value="1"/>
</dbReference>
<keyword evidence="2" id="KW-1185">Reference proteome</keyword>
<evidence type="ECO:0008006" key="3">
    <source>
        <dbReference type="Google" id="ProtNLM"/>
    </source>
</evidence>
<gene>
    <name evidence="1" type="ORF">MM239_16210</name>
</gene>
<sequence>MVRAILSGIVLILFLGSCNLIKKSSGEANKYSSYQEDLSATRITFPDLSEVKKNDEPSSSSSNDVSSIDYELEQALQKFAKDNKSEQYYSGYTVLVYSGVDRDQAFKTRNDLYTKFPDVKSDMQYQQPRYLVKVGKFINRIEAQSHYHKLKEAFPMARIIQDRFQREGFVNTDENLNNDQGQN</sequence>
<proteinExistence type="predicted"/>
<protein>
    <recommendedName>
        <fullName evidence="3">Sporulation related domain-containing protein</fullName>
    </recommendedName>
</protein>
<evidence type="ECO:0000313" key="2">
    <source>
        <dbReference type="Proteomes" id="UP001165489"/>
    </source>
</evidence>
<dbReference type="RefSeq" id="WP_241349309.1">
    <property type="nucleotide sequence ID" value="NZ_JAKZGP010000052.1"/>
</dbReference>
<evidence type="ECO:0000313" key="1">
    <source>
        <dbReference type="EMBL" id="MCH7410954.1"/>
    </source>
</evidence>
<reference evidence="1" key="1">
    <citation type="submission" date="2022-03" db="EMBL/GenBank/DDBJ databases">
        <title>De novo assembled genomes of Belliella spp. (Cyclobacteriaceae) strains.</title>
        <authorList>
            <person name="Szabo A."/>
            <person name="Korponai K."/>
            <person name="Felfoldi T."/>
        </authorList>
    </citation>
    <scope>NUCLEOTIDE SEQUENCE</scope>
    <source>
        <strain evidence="1">DSM 111904</strain>
    </source>
</reference>
<organism evidence="1 2">
    <name type="scientific">Belliella filtrata</name>
    <dbReference type="NCBI Taxonomy" id="2923435"/>
    <lineage>
        <taxon>Bacteria</taxon>
        <taxon>Pseudomonadati</taxon>
        <taxon>Bacteroidota</taxon>
        <taxon>Cytophagia</taxon>
        <taxon>Cytophagales</taxon>
        <taxon>Cyclobacteriaceae</taxon>
        <taxon>Belliella</taxon>
    </lineage>
</organism>